<organism evidence="2 3">
    <name type="scientific">Pelobates cultripes</name>
    <name type="common">Western spadefoot toad</name>
    <dbReference type="NCBI Taxonomy" id="61616"/>
    <lineage>
        <taxon>Eukaryota</taxon>
        <taxon>Metazoa</taxon>
        <taxon>Chordata</taxon>
        <taxon>Craniata</taxon>
        <taxon>Vertebrata</taxon>
        <taxon>Euteleostomi</taxon>
        <taxon>Amphibia</taxon>
        <taxon>Batrachia</taxon>
        <taxon>Anura</taxon>
        <taxon>Pelobatoidea</taxon>
        <taxon>Pelobatidae</taxon>
        <taxon>Pelobates</taxon>
    </lineage>
</organism>
<dbReference type="EMBL" id="OW240916">
    <property type="protein sequence ID" value="CAH2293674.1"/>
    <property type="molecule type" value="Genomic_DNA"/>
</dbReference>
<evidence type="ECO:0000313" key="3">
    <source>
        <dbReference type="Proteomes" id="UP001295444"/>
    </source>
</evidence>
<evidence type="ECO:0000256" key="1">
    <source>
        <dbReference type="SAM" id="MobiDB-lite"/>
    </source>
</evidence>
<name>A0AAD1S6D2_PELCU</name>
<accession>A0AAD1S6D2</accession>
<dbReference type="AlphaFoldDB" id="A0AAD1S6D2"/>
<protein>
    <submittedName>
        <fullName evidence="2">Uncharacterized protein</fullName>
    </submittedName>
</protein>
<gene>
    <name evidence="2" type="ORF">PECUL_23A059583</name>
</gene>
<proteinExistence type="predicted"/>
<sequence>MGRTSAQIYPQIPRGGKTSGGTGPMDGFIQTPVGPAQASHGLKMAPSSPTSSVASDTGGPTLADISADLQRLSETMVTKQELSTTLYDSIATSVLVLRSDVMAQETRIHALKLPLLKQRPQIRHSPGRAPFP</sequence>
<dbReference type="Proteomes" id="UP001295444">
    <property type="component" value="Chromosome 05"/>
</dbReference>
<keyword evidence="3" id="KW-1185">Reference proteome</keyword>
<feature type="region of interest" description="Disordered" evidence="1">
    <location>
        <begin position="1"/>
        <end position="62"/>
    </location>
</feature>
<evidence type="ECO:0000313" key="2">
    <source>
        <dbReference type="EMBL" id="CAH2293674.1"/>
    </source>
</evidence>
<reference evidence="2" key="1">
    <citation type="submission" date="2022-03" db="EMBL/GenBank/DDBJ databases">
        <authorList>
            <person name="Alioto T."/>
            <person name="Alioto T."/>
            <person name="Gomez Garrido J."/>
        </authorList>
    </citation>
    <scope>NUCLEOTIDE SEQUENCE</scope>
</reference>